<sequence length="135" mass="14904">MPDLEQAQQCEQLAKALWFLAAPARGPVANGLYSLGVRIHPELATKTLETEGPSNWGNHAPQRLVSKAATTTDPIALLRSMGQVQPSLAELADKMEAAQTEKDKQLLIAEIRAQFPDMIKRTEEQIAQSRPQDFE</sequence>
<proteinExistence type="predicted"/>
<dbReference type="Proteomes" id="UP000037843">
    <property type="component" value="Unassembled WGS sequence"/>
</dbReference>
<comment type="caution">
    <text evidence="1">The sequence shown here is derived from an EMBL/GenBank/DDBJ whole genome shotgun (WGS) entry which is preliminary data.</text>
</comment>
<gene>
    <name evidence="1" type="ORF">AN908_08080</name>
    <name evidence="2" type="ORF">AN912_19240</name>
</gene>
<dbReference type="Proteomes" id="UP000037962">
    <property type="component" value="Unassembled WGS sequence"/>
</dbReference>
<evidence type="ECO:0000313" key="4">
    <source>
        <dbReference type="Proteomes" id="UP000037962"/>
    </source>
</evidence>
<dbReference type="RefSeq" id="WP_043075821.1">
    <property type="nucleotide sequence ID" value="NZ_CP011530.1"/>
</dbReference>
<dbReference type="EMBL" id="LJFO01000003">
    <property type="protein sequence ID" value="KPG14476.1"/>
    <property type="molecule type" value="Genomic_DNA"/>
</dbReference>
<dbReference type="GeneID" id="45764135"/>
<protein>
    <submittedName>
        <fullName evidence="1">Uncharacterized protein</fullName>
    </submittedName>
</protein>
<dbReference type="EMBL" id="LJFS01000027">
    <property type="protein sequence ID" value="KPG30185.1"/>
    <property type="molecule type" value="Genomic_DNA"/>
</dbReference>
<accession>A0A7V8LR81</accession>
<name>A0A7V8LR81_9MYCO</name>
<evidence type="ECO:0000313" key="3">
    <source>
        <dbReference type="Proteomes" id="UP000037843"/>
    </source>
</evidence>
<dbReference type="KEGG" id="miz:BAB75_09515"/>
<evidence type="ECO:0000313" key="2">
    <source>
        <dbReference type="EMBL" id="KPG30185.1"/>
    </source>
</evidence>
<organism evidence="1 3">
    <name type="scientific">Mycobacteroides immunogenum</name>
    <dbReference type="NCBI Taxonomy" id="83262"/>
    <lineage>
        <taxon>Bacteria</taxon>
        <taxon>Bacillati</taxon>
        <taxon>Actinomycetota</taxon>
        <taxon>Actinomycetes</taxon>
        <taxon>Mycobacteriales</taxon>
        <taxon>Mycobacteriaceae</taxon>
        <taxon>Mycobacteroides</taxon>
    </lineage>
</organism>
<dbReference type="AlphaFoldDB" id="A0A7V8LR81"/>
<reference evidence="3 4" key="1">
    <citation type="submission" date="2015-09" db="EMBL/GenBank/DDBJ databases">
        <title>Genome Sequences of Mycobacterium immunogenum Isolates, Recuperated from a Chloraminated Drinking Water Distribution System Simulator Subjected to Episodes of Nitrification.</title>
        <authorList>
            <person name="Gomez-Alvarez V."/>
            <person name="Revetta R.P."/>
        </authorList>
    </citation>
    <scope>NUCLEOTIDE SEQUENCE [LARGE SCALE GENOMIC DNA]</scope>
    <source>
        <strain evidence="1 3">H008</strain>
        <strain evidence="2 4">H076</strain>
    </source>
</reference>
<keyword evidence="4" id="KW-1185">Reference proteome</keyword>
<evidence type="ECO:0000313" key="1">
    <source>
        <dbReference type="EMBL" id="KPG14476.1"/>
    </source>
</evidence>